<dbReference type="InterPro" id="IPR028978">
    <property type="entry name" value="Chorismate_lyase_/UTRA_dom_sf"/>
</dbReference>
<sequence>MHYMSTVFRKGPLPRYYQLKEIMREKIRLGEWKPGDLIPSERELGEQYGISRMTARQAITELVNEGLFYREQGKGTFVSRHKITQQLLHLTGFTEDIRARGQRPGTKVLTAKMMPADETTAERLRIKQGQPIFFLQRLRLADGEPLAVETSQLSFMGCEKLIEEDLEHNSLYRILETKYGLPLVEAEQEIEAGLIDEEAAQVLQISVNSAVLFTRRITYTERDQPIEYAKAMYCGNKYTYYTNLKREQLMP</sequence>
<dbReference type="PRINTS" id="PR00035">
    <property type="entry name" value="HTHGNTR"/>
</dbReference>
<dbReference type="Pfam" id="PF00392">
    <property type="entry name" value="GntR"/>
    <property type="match status" value="1"/>
</dbReference>
<dbReference type="AlphaFoldDB" id="A0A5A5T5N6"/>
<dbReference type="InterPro" id="IPR036388">
    <property type="entry name" value="WH-like_DNA-bd_sf"/>
</dbReference>
<dbReference type="SMART" id="SM00345">
    <property type="entry name" value="HTH_GNTR"/>
    <property type="match status" value="1"/>
</dbReference>
<gene>
    <name evidence="5" type="ORF">KDI_00500</name>
</gene>
<dbReference type="GO" id="GO:0045892">
    <property type="term" value="P:negative regulation of DNA-templated transcription"/>
    <property type="evidence" value="ECO:0007669"/>
    <property type="project" value="TreeGrafter"/>
</dbReference>
<dbReference type="GO" id="GO:0003700">
    <property type="term" value="F:DNA-binding transcription factor activity"/>
    <property type="evidence" value="ECO:0007669"/>
    <property type="project" value="InterPro"/>
</dbReference>
<keyword evidence="1" id="KW-0805">Transcription regulation</keyword>
<keyword evidence="3" id="KW-0804">Transcription</keyword>
<dbReference type="SUPFAM" id="SSF64288">
    <property type="entry name" value="Chorismate lyase-like"/>
    <property type="match status" value="1"/>
</dbReference>
<dbReference type="Gene3D" id="3.40.1410.10">
    <property type="entry name" value="Chorismate lyase-like"/>
    <property type="match status" value="1"/>
</dbReference>
<dbReference type="PROSITE" id="PS50949">
    <property type="entry name" value="HTH_GNTR"/>
    <property type="match status" value="1"/>
</dbReference>
<evidence type="ECO:0000256" key="1">
    <source>
        <dbReference type="ARBA" id="ARBA00023015"/>
    </source>
</evidence>
<proteinExistence type="predicted"/>
<dbReference type="InterPro" id="IPR011663">
    <property type="entry name" value="UTRA"/>
</dbReference>
<dbReference type="Gene3D" id="1.10.10.10">
    <property type="entry name" value="Winged helix-like DNA-binding domain superfamily/Winged helix DNA-binding domain"/>
    <property type="match status" value="1"/>
</dbReference>
<protein>
    <submittedName>
        <fullName evidence="5">GntR family transcriptional regulator</fullName>
    </submittedName>
</protein>
<dbReference type="InterPro" id="IPR000524">
    <property type="entry name" value="Tscrpt_reg_HTH_GntR"/>
</dbReference>
<dbReference type="FunFam" id="1.10.10.10:FF:000079">
    <property type="entry name" value="GntR family transcriptional regulator"/>
    <property type="match status" value="1"/>
</dbReference>
<comment type="caution">
    <text evidence="5">The sequence shown here is derived from an EMBL/GenBank/DDBJ whole genome shotgun (WGS) entry which is preliminary data.</text>
</comment>
<dbReference type="CDD" id="cd07377">
    <property type="entry name" value="WHTH_GntR"/>
    <property type="match status" value="1"/>
</dbReference>
<dbReference type="PANTHER" id="PTHR44846">
    <property type="entry name" value="MANNOSYL-D-GLYCERATE TRANSPORT/METABOLISM SYSTEM REPRESSOR MNGR-RELATED"/>
    <property type="match status" value="1"/>
</dbReference>
<evidence type="ECO:0000313" key="6">
    <source>
        <dbReference type="Proteomes" id="UP000322530"/>
    </source>
</evidence>
<dbReference type="GO" id="GO:0003677">
    <property type="term" value="F:DNA binding"/>
    <property type="evidence" value="ECO:0007669"/>
    <property type="project" value="UniProtKB-KW"/>
</dbReference>
<dbReference type="PANTHER" id="PTHR44846:SF1">
    <property type="entry name" value="MANNOSYL-D-GLYCERATE TRANSPORT_METABOLISM SYSTEM REPRESSOR MNGR-RELATED"/>
    <property type="match status" value="1"/>
</dbReference>
<evidence type="ECO:0000256" key="3">
    <source>
        <dbReference type="ARBA" id="ARBA00023163"/>
    </source>
</evidence>
<accession>A0A5A5T5N6</accession>
<dbReference type="Pfam" id="PF07702">
    <property type="entry name" value="UTRA"/>
    <property type="match status" value="1"/>
</dbReference>
<dbReference type="SUPFAM" id="SSF46785">
    <property type="entry name" value="Winged helix' DNA-binding domain"/>
    <property type="match status" value="1"/>
</dbReference>
<keyword evidence="6" id="KW-1185">Reference proteome</keyword>
<evidence type="ECO:0000259" key="4">
    <source>
        <dbReference type="PROSITE" id="PS50949"/>
    </source>
</evidence>
<name>A0A5A5T5N6_9CHLR</name>
<dbReference type="EMBL" id="BIXY01000001">
    <property type="protein sequence ID" value="GCF06486.1"/>
    <property type="molecule type" value="Genomic_DNA"/>
</dbReference>
<reference evidence="5 6" key="1">
    <citation type="submission" date="2019-01" db="EMBL/GenBank/DDBJ databases">
        <title>Draft genome sequence of Dictyobacter sp. Uno17.</title>
        <authorList>
            <person name="Wang C.M."/>
            <person name="Zheng Y."/>
            <person name="Sakai Y."/>
            <person name="Abe K."/>
            <person name="Yokota A."/>
            <person name="Yabe S."/>
        </authorList>
    </citation>
    <scope>NUCLEOTIDE SEQUENCE [LARGE SCALE GENOMIC DNA]</scope>
    <source>
        <strain evidence="5 6">Uno17</strain>
    </source>
</reference>
<dbReference type="InterPro" id="IPR050679">
    <property type="entry name" value="Bact_HTH_transcr_reg"/>
</dbReference>
<dbReference type="SMART" id="SM00866">
    <property type="entry name" value="UTRA"/>
    <property type="match status" value="1"/>
</dbReference>
<evidence type="ECO:0000256" key="2">
    <source>
        <dbReference type="ARBA" id="ARBA00023125"/>
    </source>
</evidence>
<organism evidence="5 6">
    <name type="scientific">Dictyobacter arantiisoli</name>
    <dbReference type="NCBI Taxonomy" id="2014874"/>
    <lineage>
        <taxon>Bacteria</taxon>
        <taxon>Bacillati</taxon>
        <taxon>Chloroflexota</taxon>
        <taxon>Ktedonobacteria</taxon>
        <taxon>Ktedonobacterales</taxon>
        <taxon>Dictyobacteraceae</taxon>
        <taxon>Dictyobacter</taxon>
    </lineage>
</organism>
<dbReference type="InterPro" id="IPR036390">
    <property type="entry name" value="WH_DNA-bd_sf"/>
</dbReference>
<evidence type="ECO:0000313" key="5">
    <source>
        <dbReference type="EMBL" id="GCF06486.1"/>
    </source>
</evidence>
<keyword evidence="2" id="KW-0238">DNA-binding</keyword>
<feature type="domain" description="HTH gntR-type" evidence="4">
    <location>
        <begin position="13"/>
        <end position="81"/>
    </location>
</feature>
<dbReference type="Proteomes" id="UP000322530">
    <property type="component" value="Unassembled WGS sequence"/>
</dbReference>